<dbReference type="Proteomes" id="UP001642720">
    <property type="component" value="Unassembled WGS sequence"/>
</dbReference>
<feature type="compositionally biased region" description="Polar residues" evidence="1">
    <location>
        <begin position="175"/>
        <end position="188"/>
    </location>
</feature>
<protein>
    <recommendedName>
        <fullName evidence="2">UspA domain-containing protein</fullName>
    </recommendedName>
</protein>
<dbReference type="GeneID" id="300572591"/>
<dbReference type="RefSeq" id="XP_073563124.1">
    <property type="nucleotide sequence ID" value="XM_073698141.1"/>
</dbReference>
<feature type="region of interest" description="Disordered" evidence="1">
    <location>
        <begin position="110"/>
        <end position="271"/>
    </location>
</feature>
<feature type="region of interest" description="Disordered" evidence="1">
    <location>
        <begin position="750"/>
        <end position="779"/>
    </location>
</feature>
<feature type="compositionally biased region" description="Basic and acidic residues" evidence="1">
    <location>
        <begin position="152"/>
        <end position="168"/>
    </location>
</feature>
<feature type="region of interest" description="Disordered" evidence="1">
    <location>
        <begin position="433"/>
        <end position="466"/>
    </location>
</feature>
<name>A0ABY2HF54_9HYPO</name>
<keyword evidence="4" id="KW-1185">Reference proteome</keyword>
<feature type="compositionally biased region" description="Low complexity" evidence="1">
    <location>
        <begin position="359"/>
        <end position="372"/>
    </location>
</feature>
<feature type="compositionally biased region" description="Low complexity" evidence="1">
    <location>
        <begin position="66"/>
        <end position="84"/>
    </location>
</feature>
<dbReference type="SUPFAM" id="SSF52402">
    <property type="entry name" value="Adenine nucleotide alpha hydrolases-like"/>
    <property type="match status" value="1"/>
</dbReference>
<accession>A0ABY2HF54</accession>
<dbReference type="EMBL" id="PPTA01000001">
    <property type="protein sequence ID" value="TFB06923.1"/>
    <property type="molecule type" value="Genomic_DNA"/>
</dbReference>
<dbReference type="Pfam" id="PF00582">
    <property type="entry name" value="Usp"/>
    <property type="match status" value="2"/>
</dbReference>
<evidence type="ECO:0000313" key="3">
    <source>
        <dbReference type="EMBL" id="TFB06923.1"/>
    </source>
</evidence>
<evidence type="ECO:0000256" key="1">
    <source>
        <dbReference type="SAM" id="MobiDB-lite"/>
    </source>
</evidence>
<feature type="region of interest" description="Disordered" evidence="1">
    <location>
        <begin position="31"/>
        <end position="96"/>
    </location>
</feature>
<feature type="compositionally biased region" description="Polar residues" evidence="1">
    <location>
        <begin position="235"/>
        <end position="258"/>
    </location>
</feature>
<feature type="compositionally biased region" description="Basic and acidic residues" evidence="1">
    <location>
        <begin position="383"/>
        <end position="394"/>
    </location>
</feature>
<sequence length="779" mass="84786">MANNNTNKNNFRPMSIDAMLDMERKEVLALLERGSEAPAPTTRSARSDSPYAARSPVRSMLDIAEEAAPTSSAASSSSRPAAATQGPVRSMLDVKAPPSPQLVRSMLDISAPAPDSPRRPGRSSTPSSPLMVPSEPVFRHQSSSGLGPHPRSRSDAGVKLAESRRSSRQDPIANYQFSSIMSHSSGPQSSLKWSSSRNSKRESGGSLGDALRGSESGLQLPTDRGRSPFGGSRIFPNQSKSPQAQNRRWGSRSRSPATFSAPPLPPGKAMLKDGQVVNLNNAYRKLSDANLIQSSGSLAQLPMRKKSVEAGEGRLVKDYVGPDGEHLESSDEEEEESSDDEDRGRKKSPRSLIHDTGDNGHSSIGSSSQSGGRQPLSLLAAAEQERKQTLERLPRRTRATQEMLTGTGSQVASQTKYQYRSLFDEPEIKVTNASGDAAKPSKGNRGVHPVTSYDQGLASATPSVMDSDEEAEMDDIKRAQNLSFTMTNVLETPEAHRAIRIIYRGDYTRIVQAAEEENHRLRKYLVATDLSDESTHALEWAIGTVLRDGDTLVAIYCIDEETGIAAAEGSQVPDEPKAIKEQAAAINLMTNTKLVPAQANLVSEFKRTSAFYLRSESNAGTPTGSPAPLYRGDRFKAEQERSRAVQQITDKVLRLLRKTRLQVRVIVEVLHCKNPRHLVTEVIDLVNPTLVVIGSRGRSALKGYVSCLSFISRRGGLANQRRSVILGSFSNYLVTKSSVPVMVARKKLRKQSKYKRTPVKQVNNISNPSAKSLANAKVD</sequence>
<dbReference type="PANTHER" id="PTHR46100:SF4">
    <property type="entry name" value="USPA DOMAIN-CONTAINING PROTEIN"/>
    <property type="match status" value="1"/>
</dbReference>
<dbReference type="InterPro" id="IPR006015">
    <property type="entry name" value="Universal_stress_UspA"/>
</dbReference>
<feature type="compositionally biased region" description="Polar residues" evidence="1">
    <location>
        <begin position="452"/>
        <end position="464"/>
    </location>
</feature>
<organism evidence="3 4">
    <name type="scientific">Trichoderma ghanense</name>
    <dbReference type="NCBI Taxonomy" id="65468"/>
    <lineage>
        <taxon>Eukaryota</taxon>
        <taxon>Fungi</taxon>
        <taxon>Dikarya</taxon>
        <taxon>Ascomycota</taxon>
        <taxon>Pezizomycotina</taxon>
        <taxon>Sordariomycetes</taxon>
        <taxon>Hypocreomycetidae</taxon>
        <taxon>Hypocreales</taxon>
        <taxon>Hypocreaceae</taxon>
        <taxon>Trichoderma</taxon>
    </lineage>
</organism>
<evidence type="ECO:0000313" key="4">
    <source>
        <dbReference type="Proteomes" id="UP001642720"/>
    </source>
</evidence>
<dbReference type="PRINTS" id="PR01438">
    <property type="entry name" value="UNVRSLSTRESS"/>
</dbReference>
<feature type="region of interest" description="Disordered" evidence="1">
    <location>
        <begin position="312"/>
        <end position="412"/>
    </location>
</feature>
<evidence type="ECO:0000259" key="2">
    <source>
        <dbReference type="Pfam" id="PF00582"/>
    </source>
</evidence>
<feature type="compositionally biased region" description="Polar residues" evidence="1">
    <location>
        <begin position="400"/>
        <end position="412"/>
    </location>
</feature>
<comment type="caution">
    <text evidence="3">The sequence shown here is derived from an EMBL/GenBank/DDBJ whole genome shotgun (WGS) entry which is preliminary data.</text>
</comment>
<dbReference type="PANTHER" id="PTHR46100">
    <property type="entry name" value="IMP2'P"/>
    <property type="match status" value="1"/>
</dbReference>
<gene>
    <name evidence="3" type="ORF">CCMA1212_000680</name>
</gene>
<proteinExistence type="predicted"/>
<dbReference type="Gene3D" id="3.40.50.620">
    <property type="entry name" value="HUPs"/>
    <property type="match status" value="1"/>
</dbReference>
<feature type="domain" description="UspA" evidence="2">
    <location>
        <begin position="629"/>
        <end position="745"/>
    </location>
</feature>
<reference evidence="3 4" key="1">
    <citation type="submission" date="2018-01" db="EMBL/GenBank/DDBJ databases">
        <title>Genome characterization of the sugarcane-associated fungus Trichoderma ghanense CCMA-1212 and their application in lignocelulose bioconversion.</title>
        <authorList>
            <person name="Steindorff A.S."/>
            <person name="Mendes T.D."/>
            <person name="Vilela E.S.D."/>
            <person name="Rodrigues D.S."/>
            <person name="Formighieri E.F."/>
            <person name="Melo I.S."/>
            <person name="Favaro L.C.L."/>
        </authorList>
    </citation>
    <scope>NUCLEOTIDE SEQUENCE [LARGE SCALE GENOMIC DNA]</scope>
    <source>
        <strain evidence="3 4">CCMA-1212</strain>
    </source>
</reference>
<feature type="compositionally biased region" description="Acidic residues" evidence="1">
    <location>
        <begin position="330"/>
        <end position="341"/>
    </location>
</feature>
<dbReference type="InterPro" id="IPR014729">
    <property type="entry name" value="Rossmann-like_a/b/a_fold"/>
</dbReference>
<dbReference type="InterPro" id="IPR006016">
    <property type="entry name" value="UspA"/>
</dbReference>
<feature type="compositionally biased region" description="Polar residues" evidence="1">
    <location>
        <begin position="760"/>
        <end position="772"/>
    </location>
</feature>
<dbReference type="CDD" id="cd23659">
    <property type="entry name" value="USP_At3g01520-like"/>
    <property type="match status" value="1"/>
</dbReference>
<feature type="domain" description="UspA" evidence="2">
    <location>
        <begin position="522"/>
        <end position="589"/>
    </location>
</feature>